<dbReference type="AlphaFoldDB" id="A0AAJ0M9Z5"/>
<feature type="compositionally biased region" description="Polar residues" evidence="1">
    <location>
        <begin position="1"/>
        <end position="17"/>
    </location>
</feature>
<reference evidence="2" key="1">
    <citation type="journal article" date="2023" name="Mol. Phylogenet. Evol.">
        <title>Genome-scale phylogeny and comparative genomics of the fungal order Sordariales.</title>
        <authorList>
            <person name="Hensen N."/>
            <person name="Bonometti L."/>
            <person name="Westerberg I."/>
            <person name="Brannstrom I.O."/>
            <person name="Guillou S."/>
            <person name="Cros-Aarteil S."/>
            <person name="Calhoun S."/>
            <person name="Haridas S."/>
            <person name="Kuo A."/>
            <person name="Mondo S."/>
            <person name="Pangilinan J."/>
            <person name="Riley R."/>
            <person name="LaButti K."/>
            <person name="Andreopoulos B."/>
            <person name="Lipzen A."/>
            <person name="Chen C."/>
            <person name="Yan M."/>
            <person name="Daum C."/>
            <person name="Ng V."/>
            <person name="Clum A."/>
            <person name="Steindorff A."/>
            <person name="Ohm R.A."/>
            <person name="Martin F."/>
            <person name="Silar P."/>
            <person name="Natvig D.O."/>
            <person name="Lalanne C."/>
            <person name="Gautier V."/>
            <person name="Ament-Velasquez S.L."/>
            <person name="Kruys A."/>
            <person name="Hutchinson M.I."/>
            <person name="Powell A.J."/>
            <person name="Barry K."/>
            <person name="Miller A.N."/>
            <person name="Grigoriev I.V."/>
            <person name="Debuchy R."/>
            <person name="Gladieux P."/>
            <person name="Hiltunen Thoren M."/>
            <person name="Johannesson H."/>
        </authorList>
    </citation>
    <scope>NUCLEOTIDE SEQUENCE</scope>
    <source>
        <strain evidence="2">CBS 955.72</strain>
    </source>
</reference>
<accession>A0AAJ0M9Z5</accession>
<comment type="caution">
    <text evidence="2">The sequence shown here is derived from an EMBL/GenBank/DDBJ whole genome shotgun (WGS) entry which is preliminary data.</text>
</comment>
<dbReference type="PANTHER" id="PTHR42055:SF1">
    <property type="entry name" value="YALI0E03476P"/>
    <property type="match status" value="1"/>
</dbReference>
<dbReference type="EMBL" id="JAUIQD010000007">
    <property type="protein sequence ID" value="KAK3344355.1"/>
    <property type="molecule type" value="Genomic_DNA"/>
</dbReference>
<name>A0AAJ0M9Z5_9PEZI</name>
<reference evidence="2" key="2">
    <citation type="submission" date="2023-06" db="EMBL/GenBank/DDBJ databases">
        <authorList>
            <consortium name="Lawrence Berkeley National Laboratory"/>
            <person name="Haridas S."/>
            <person name="Hensen N."/>
            <person name="Bonometti L."/>
            <person name="Westerberg I."/>
            <person name="Brannstrom I.O."/>
            <person name="Guillou S."/>
            <person name="Cros-Aarteil S."/>
            <person name="Calhoun S."/>
            <person name="Kuo A."/>
            <person name="Mondo S."/>
            <person name="Pangilinan J."/>
            <person name="Riley R."/>
            <person name="Labutti K."/>
            <person name="Andreopoulos B."/>
            <person name="Lipzen A."/>
            <person name="Chen C."/>
            <person name="Yanf M."/>
            <person name="Daum C."/>
            <person name="Ng V."/>
            <person name="Clum A."/>
            <person name="Steindorff A."/>
            <person name="Ohm R."/>
            <person name="Martin F."/>
            <person name="Silar P."/>
            <person name="Natvig D."/>
            <person name="Lalanne C."/>
            <person name="Gautier V."/>
            <person name="Ament-Velasquez S.L."/>
            <person name="Kruys A."/>
            <person name="Hutchinson M.I."/>
            <person name="Powell A.J."/>
            <person name="Barry K."/>
            <person name="Miller A.N."/>
            <person name="Grigoriev I.V."/>
            <person name="Debuchy R."/>
            <person name="Gladieux P."/>
            <person name="Thoren M.H."/>
            <person name="Johannesson H."/>
        </authorList>
    </citation>
    <scope>NUCLEOTIDE SEQUENCE</scope>
    <source>
        <strain evidence="2">CBS 955.72</strain>
    </source>
</reference>
<feature type="compositionally biased region" description="Pro residues" evidence="1">
    <location>
        <begin position="257"/>
        <end position="266"/>
    </location>
</feature>
<proteinExistence type="predicted"/>
<feature type="compositionally biased region" description="Low complexity" evidence="1">
    <location>
        <begin position="267"/>
        <end position="284"/>
    </location>
</feature>
<evidence type="ECO:0000256" key="1">
    <source>
        <dbReference type="SAM" id="MobiDB-lite"/>
    </source>
</evidence>
<feature type="region of interest" description="Disordered" evidence="1">
    <location>
        <begin position="504"/>
        <end position="526"/>
    </location>
</feature>
<evidence type="ECO:0000313" key="3">
    <source>
        <dbReference type="Proteomes" id="UP001275084"/>
    </source>
</evidence>
<protein>
    <submittedName>
        <fullName evidence="2">ARS binding protein 2-domain-containing protein</fullName>
    </submittedName>
</protein>
<feature type="region of interest" description="Disordered" evidence="1">
    <location>
        <begin position="1085"/>
        <end position="1107"/>
    </location>
</feature>
<feature type="region of interest" description="Disordered" evidence="1">
    <location>
        <begin position="1178"/>
        <end position="1201"/>
    </location>
</feature>
<keyword evidence="3" id="KW-1185">Reference proteome</keyword>
<gene>
    <name evidence="2" type="ORF">B0T25DRAFT_593632</name>
</gene>
<dbReference type="InterPro" id="IPR018562">
    <property type="entry name" value="ARS-binding_2"/>
</dbReference>
<feature type="region of interest" description="Disordered" evidence="1">
    <location>
        <begin position="182"/>
        <end position="295"/>
    </location>
</feature>
<evidence type="ECO:0000313" key="2">
    <source>
        <dbReference type="EMBL" id="KAK3344355.1"/>
    </source>
</evidence>
<dbReference type="Proteomes" id="UP001275084">
    <property type="component" value="Unassembled WGS sequence"/>
</dbReference>
<feature type="compositionally biased region" description="Pro residues" evidence="1">
    <location>
        <begin position="649"/>
        <end position="658"/>
    </location>
</feature>
<dbReference type="Pfam" id="PF09441">
    <property type="entry name" value="Abp2"/>
    <property type="match status" value="1"/>
</dbReference>
<feature type="region of interest" description="Disordered" evidence="1">
    <location>
        <begin position="646"/>
        <end position="666"/>
    </location>
</feature>
<feature type="region of interest" description="Disordered" evidence="1">
    <location>
        <begin position="1"/>
        <end position="36"/>
    </location>
</feature>
<dbReference type="PANTHER" id="PTHR42055">
    <property type="entry name" value="YALI0E03476P"/>
    <property type="match status" value="1"/>
</dbReference>
<organism evidence="2 3">
    <name type="scientific">Lasiosphaeria hispida</name>
    <dbReference type="NCBI Taxonomy" id="260671"/>
    <lineage>
        <taxon>Eukaryota</taxon>
        <taxon>Fungi</taxon>
        <taxon>Dikarya</taxon>
        <taxon>Ascomycota</taxon>
        <taxon>Pezizomycotina</taxon>
        <taxon>Sordariomycetes</taxon>
        <taxon>Sordariomycetidae</taxon>
        <taxon>Sordariales</taxon>
        <taxon>Lasiosphaeriaceae</taxon>
        <taxon>Lasiosphaeria</taxon>
    </lineage>
</organism>
<sequence length="1201" mass="133684">MNQPSQPAFTASPTSIDPGSARSPLHRPPLPDRSINSDSIEETYVAFILHCNPAVPPGTDSTALREAFRTPPKSGGKSFSTFTLFELIKQLETKELKTWAELALKLGVEPPDQEKGQSSQKIQQYAVRLKRWMHSMHVDAFFEYLMDRPHPYWTDPPADSTPITETGRDGVAAEDDMALRALLPQIKPRRGRRKPEDEDGKSPSQRPSPLQDEYPSAVPHDGNTEPWSAHPSGRGSAFMFPPGTDPLRLSASMGQPLGPPPVPPALPASMQPQEMSQPSSAQEAVPPRPAKRSRLSLQVPARVGGSVRLATPPPPTAPPVVMVNGQTQEEPMAHKPPSINNHQVEDTAALFSHHSGTFGAPPMSPAAVDGAVPTPHQAVAFRDPTDRTHIDELYSIFVYEVLVATWLDAEGNKITPCNADEAWGLSQTVIDGLLRAAATKEAFLINLSALAGGKLLMPSGSLRVTRVEQLPDRNSYSCEWELRFGDIRGTYTMQETVLHQTWEGRGRQHQQQYQGGKDDGSATAGAEDGINSAVEEAGNAEYWQKKYQDVAGLLKKKDEELTRLRGKVNQSQHTTATTMPKQYVLFGRPVPRLGTRHTSLLLVTISLFALFSLFFMLPSAIPGPSLHDHVHKIPKSFKTPSWMSNLNPFKPPAHPPPRQQNDTDGEASWYSHWSGLNTAFSSDLTLDENRSLLPVVKPRPPIYCYYDNTIEKNLKDKDAEHDLLLSWRRAWWAQGFRPVILTPAEASSHPLFGDLQHHKEMNSELRTDLMRWLAWDNMNGGLLAHYHMFPMGSFDDALLKNLRRNEFPKLTRWENLEDGLFAGAQVDITAAIKLVLAAPKIKDLKDVISAAATYKTEDPFTVDAHPESLAYYSKKQVETKYSKVNELIEASRASGLNSLNRLITSHLHLTWQNTFSDGIAVVKPMAHHTTHLITPAFQLALRLARCPDSPLPDSCPPNLETCNPCNTDEHPFPVTTPSSYSNASTIYTIGTVPHPYTASSLSSMRENLDVTWVRRDSPRDAWLTDLTRDLLGPDVSGRPRVVRFKEAVASDFGAPRSLWLIAERLAPADLDWYFGFAVPPLPRGDRPAPPMHEPEQAVVPSNEERDKEPKLLTHATVVIGTVEELPASKRPKIRATQNELTVRDATEAWNLADTEAWRFARAYLARKTMERKKWEEDEAKYADGMGSEKGHRSPWDRWLDA</sequence>